<comment type="caution">
    <text evidence="2">The sequence shown here is derived from an EMBL/GenBank/DDBJ whole genome shotgun (WGS) entry which is preliminary data.</text>
</comment>
<keyword evidence="3" id="KW-1185">Reference proteome</keyword>
<evidence type="ECO:0000313" key="2">
    <source>
        <dbReference type="EMBL" id="MCM2535974.1"/>
    </source>
</evidence>
<dbReference type="InterPro" id="IPR002053">
    <property type="entry name" value="Glyco_hydro_25"/>
</dbReference>
<proteinExistence type="inferred from homology"/>
<comment type="similarity">
    <text evidence="1">Belongs to the glycosyl hydrolase 25 family.</text>
</comment>
<accession>A0ABT0WKA9</accession>
<reference evidence="2 3" key="1">
    <citation type="submission" date="2022-06" db="EMBL/GenBank/DDBJ databases">
        <authorList>
            <person name="Jeon C.O."/>
        </authorList>
    </citation>
    <scope>NUCLEOTIDE SEQUENCE [LARGE SCALE GENOMIC DNA]</scope>
    <source>
        <strain evidence="2 3">KCTC 13943</strain>
    </source>
</reference>
<evidence type="ECO:0000313" key="3">
    <source>
        <dbReference type="Proteomes" id="UP001523262"/>
    </source>
</evidence>
<dbReference type="PANTHER" id="PTHR34135:SF1">
    <property type="entry name" value="GLYCOSYL HYDROLASE FAMILY 25"/>
    <property type="match status" value="1"/>
</dbReference>
<evidence type="ECO:0008006" key="4">
    <source>
        <dbReference type="Google" id="ProtNLM"/>
    </source>
</evidence>
<protein>
    <recommendedName>
        <fullName evidence="4">Lysozyme</fullName>
    </recommendedName>
</protein>
<dbReference type="InterPro" id="IPR017853">
    <property type="entry name" value="GH"/>
</dbReference>
<dbReference type="EMBL" id="JAMQCR010000003">
    <property type="protein sequence ID" value="MCM2535974.1"/>
    <property type="molecule type" value="Genomic_DNA"/>
</dbReference>
<gene>
    <name evidence="2" type="ORF">NDK43_31395</name>
</gene>
<dbReference type="Pfam" id="PF01183">
    <property type="entry name" value="Glyco_hydro_25"/>
    <property type="match status" value="1"/>
</dbReference>
<evidence type="ECO:0000256" key="1">
    <source>
        <dbReference type="ARBA" id="ARBA00010646"/>
    </source>
</evidence>
<dbReference type="PANTHER" id="PTHR34135">
    <property type="entry name" value="LYSOZYME"/>
    <property type="match status" value="1"/>
</dbReference>
<organism evidence="2 3">
    <name type="scientific">Neobacillus pocheonensis</name>
    <dbReference type="NCBI Taxonomy" id="363869"/>
    <lineage>
        <taxon>Bacteria</taxon>
        <taxon>Bacillati</taxon>
        <taxon>Bacillota</taxon>
        <taxon>Bacilli</taxon>
        <taxon>Bacillales</taxon>
        <taxon>Bacillaceae</taxon>
        <taxon>Neobacillus</taxon>
    </lineage>
</organism>
<dbReference type="SUPFAM" id="SSF51445">
    <property type="entry name" value="(Trans)glycosidases"/>
    <property type="match status" value="1"/>
</dbReference>
<dbReference type="Proteomes" id="UP001523262">
    <property type="component" value="Unassembled WGS sequence"/>
</dbReference>
<dbReference type="Gene3D" id="3.20.20.80">
    <property type="entry name" value="Glycosidases"/>
    <property type="match status" value="1"/>
</dbReference>
<sequence length="334" mass="37708">MGYIVDISKYEPSNQIEWPTFSKNLDLLIVRVQYGSNAPDTEYVSHVANAKQFGVPFMSYAFPEFVSVNDARVEARDAATREDKESLAMIIDIEPESDKQGNPVGITKLAQSDRLEGIKAFVDELRNQHEKKVGAYISNQIYQAWGLDTIINIFDFVWIPRYGVNNGAPSTKPDFPCDLWQYTSEGHVPGYAGPLDLSTLNGDKSLEWFTGGVKNVEVKVEVVKNSDYVGKNLTVKVDHLWFYDTPRWDIKSGESQKGDKFIITEELLVNGVRMVKCHDGKYRTADPKYVDVSPKPLDWPYRVIVEGITNKQAIEIVQSLQSQYKNASVHGESL</sequence>
<dbReference type="PROSITE" id="PS51904">
    <property type="entry name" value="GLYCOSYL_HYDROL_F25_2"/>
    <property type="match status" value="1"/>
</dbReference>
<name>A0ABT0WKA9_9BACI</name>